<dbReference type="GO" id="GO:0016020">
    <property type="term" value="C:membrane"/>
    <property type="evidence" value="ECO:0007669"/>
    <property type="project" value="UniProtKB-SubCell"/>
</dbReference>
<feature type="domain" description="C-type lectin" evidence="13">
    <location>
        <begin position="636"/>
        <end position="747"/>
    </location>
</feature>
<evidence type="ECO:0000256" key="11">
    <source>
        <dbReference type="PROSITE-ProRule" id="PRU00479"/>
    </source>
</evidence>
<dbReference type="Proteomes" id="UP000314983">
    <property type="component" value="Chromosome 26"/>
</dbReference>
<feature type="disulfide bond" evidence="11">
    <location>
        <begin position="167"/>
        <end position="194"/>
    </location>
</feature>
<dbReference type="PANTHER" id="PTHR22803">
    <property type="entry name" value="MANNOSE, PHOSPHOLIPASE, LECTIN RECEPTOR RELATED"/>
    <property type="match status" value="1"/>
</dbReference>
<evidence type="ECO:0000256" key="8">
    <source>
        <dbReference type="ARBA" id="ARBA00023157"/>
    </source>
</evidence>
<organism evidence="15 16">
    <name type="scientific">Electrophorus electricus</name>
    <name type="common">Electric eel</name>
    <name type="synonym">Gymnotus electricus</name>
    <dbReference type="NCBI Taxonomy" id="8005"/>
    <lineage>
        <taxon>Eukaryota</taxon>
        <taxon>Metazoa</taxon>
        <taxon>Chordata</taxon>
        <taxon>Craniata</taxon>
        <taxon>Vertebrata</taxon>
        <taxon>Euteleostomi</taxon>
        <taxon>Actinopterygii</taxon>
        <taxon>Neopterygii</taxon>
        <taxon>Teleostei</taxon>
        <taxon>Ostariophysi</taxon>
        <taxon>Gymnotiformes</taxon>
        <taxon>Gymnotoidei</taxon>
        <taxon>Gymnotidae</taxon>
        <taxon>Electrophorus</taxon>
    </lineage>
</organism>
<feature type="domain" description="C-type lectin" evidence="13">
    <location>
        <begin position="1220"/>
        <end position="1329"/>
    </location>
</feature>
<reference evidence="15" key="3">
    <citation type="submission" date="2020-05" db="EMBL/GenBank/DDBJ databases">
        <title>Electrophorus electricus (electric eel) genome, fEleEle1, primary haplotype.</title>
        <authorList>
            <person name="Myers G."/>
            <person name="Meyer A."/>
            <person name="Fedrigo O."/>
            <person name="Formenti G."/>
            <person name="Rhie A."/>
            <person name="Tracey A."/>
            <person name="Sims Y."/>
            <person name="Jarvis E.D."/>
        </authorList>
    </citation>
    <scope>NUCLEOTIDE SEQUENCE [LARGE SCALE GENOMIC DNA]</scope>
</reference>
<dbReference type="Pfam" id="PF00059">
    <property type="entry name" value="Lectin_C"/>
    <property type="match status" value="9"/>
</dbReference>
<proteinExistence type="predicted"/>
<dbReference type="FunFam" id="3.10.100.10:FF:000036">
    <property type="entry name" value="Lymphocyte antigen 75"/>
    <property type="match status" value="1"/>
</dbReference>
<feature type="transmembrane region" description="Helical" evidence="12">
    <location>
        <begin position="1651"/>
        <end position="1672"/>
    </location>
</feature>
<feature type="domain" description="C-type lectin" evidence="13">
    <location>
        <begin position="1094"/>
        <end position="1186"/>
    </location>
</feature>
<dbReference type="Pfam" id="PF00040">
    <property type="entry name" value="fn2"/>
    <property type="match status" value="1"/>
</dbReference>
<reference evidence="15" key="4">
    <citation type="submission" date="2025-08" db="UniProtKB">
        <authorList>
            <consortium name="Ensembl"/>
        </authorList>
    </citation>
    <scope>IDENTIFICATION</scope>
</reference>
<feature type="domain" description="Fibronectin type-II" evidence="14">
    <location>
        <begin position="148"/>
        <end position="196"/>
    </location>
</feature>
<protein>
    <recommendedName>
        <fullName evidence="17">Lymphocyte antigen 75</fullName>
    </recommendedName>
</protein>
<gene>
    <name evidence="15" type="primary">ly75</name>
</gene>
<evidence type="ECO:0000256" key="1">
    <source>
        <dbReference type="ARBA" id="ARBA00004167"/>
    </source>
</evidence>
<dbReference type="InterPro" id="IPR000772">
    <property type="entry name" value="Ricin_B_lectin"/>
</dbReference>
<dbReference type="CDD" id="cd00037">
    <property type="entry name" value="CLECT"/>
    <property type="match status" value="10"/>
</dbReference>
<evidence type="ECO:0000256" key="4">
    <source>
        <dbReference type="ARBA" id="ARBA00022729"/>
    </source>
</evidence>
<name>A0A4W4G3J8_ELEEL</name>
<dbReference type="Gene3D" id="3.10.100.10">
    <property type="entry name" value="Mannose-Binding Protein A, subunit A"/>
    <property type="match status" value="9"/>
</dbReference>
<dbReference type="InterPro" id="IPR000562">
    <property type="entry name" value="FN_type2_dom"/>
</dbReference>
<dbReference type="InterPro" id="IPR036943">
    <property type="entry name" value="FN_type2_sf"/>
</dbReference>
<dbReference type="PROSITE" id="PS50041">
    <property type="entry name" value="C_TYPE_LECTIN_2"/>
    <property type="match status" value="9"/>
</dbReference>
<reference evidence="15" key="5">
    <citation type="submission" date="2025-09" db="UniProtKB">
        <authorList>
            <consortium name="Ensembl"/>
        </authorList>
    </citation>
    <scope>IDENTIFICATION</scope>
</reference>
<keyword evidence="4" id="KW-0732">Signal</keyword>
<dbReference type="GeneTree" id="ENSGT01050000244842"/>
<feature type="domain" description="C-type lectin" evidence="13">
    <location>
        <begin position="938"/>
        <end position="1050"/>
    </location>
</feature>
<keyword evidence="3 12" id="KW-0812">Transmembrane</keyword>
<evidence type="ECO:0000256" key="2">
    <source>
        <dbReference type="ARBA" id="ARBA00022583"/>
    </source>
</evidence>
<keyword evidence="10" id="KW-0325">Glycoprotein</keyword>
<dbReference type="GO" id="GO:0006897">
    <property type="term" value="P:endocytosis"/>
    <property type="evidence" value="ECO:0007669"/>
    <property type="project" value="UniProtKB-KW"/>
</dbReference>
<keyword evidence="6 12" id="KW-1133">Transmembrane helix</keyword>
<dbReference type="SUPFAM" id="SSF50370">
    <property type="entry name" value="Ricin B-like lectins"/>
    <property type="match status" value="1"/>
</dbReference>
<evidence type="ECO:0000313" key="16">
    <source>
        <dbReference type="Proteomes" id="UP000314983"/>
    </source>
</evidence>
<evidence type="ECO:0000256" key="10">
    <source>
        <dbReference type="ARBA" id="ARBA00023180"/>
    </source>
</evidence>
<reference evidence="16" key="2">
    <citation type="journal article" date="2017" name="Sci. Adv.">
        <title>A tail of two voltages: Proteomic comparison of the three electric organs of the electric eel.</title>
        <authorList>
            <person name="Traeger L.L."/>
            <person name="Sabat G."/>
            <person name="Barrett-Wilt G.A."/>
            <person name="Wells G.B."/>
            <person name="Sussman M.R."/>
        </authorList>
    </citation>
    <scope>NUCLEOTIDE SEQUENCE [LARGE SCALE GENOMIC DNA]</scope>
</reference>
<feature type="disulfide bond" evidence="11">
    <location>
        <begin position="153"/>
        <end position="179"/>
    </location>
</feature>
<dbReference type="Ensembl" id="ENSEEET00000031057.2">
    <property type="protein sequence ID" value="ENSEEEP00000030693.2"/>
    <property type="gene ID" value="ENSEEEG00000014646.2"/>
</dbReference>
<keyword evidence="7 12" id="KW-0472">Membrane</keyword>
<feature type="domain" description="C-type lectin" evidence="13">
    <location>
        <begin position="1520"/>
        <end position="1640"/>
    </location>
</feature>
<dbReference type="SUPFAM" id="SSF57440">
    <property type="entry name" value="Kringle-like"/>
    <property type="match status" value="1"/>
</dbReference>
<keyword evidence="8 11" id="KW-1015">Disulfide bond</keyword>
<dbReference type="CDD" id="cd00062">
    <property type="entry name" value="FN2"/>
    <property type="match status" value="1"/>
</dbReference>
<sequence>MSVCLSVCLSFPSGDDAFAIQHEGTGKCLQARQGSLILGECSEEPTRPWKWGAEHQLFHTGSSACLALDILTKTFSLTSCSNVPLSGWNCLGGSILTIHQMKLSTTHNGSVMAKRDTPDSWVRGGTSDTICDQPFQGKRSMHTTGGNAKGAPCRLPFLYNGTWHHSCLRGNTTHPLEWCATTDNYDEDQMWGSCLKYEEGCGVLWGPPLNGRCYQVVSVALVTWHEARDACRSQGGDLLSVSSVQDLDLPDKLWVGLNHLDWVQGWQWSDGSPLAYVPWEAGSSWGSSILQTKDCGVINSNLRFWAMGCEMKLPYICEKKENTTQTKATGGSLANKPTECEDGWVPWRRFCYRLFGTNTREQMSYEGAQQKCVQYGAQLASFHSLEEVEILSTQLEVGACAHTHRVTVTHWNTWIGLKADSNTNLFRWEDGTEVSFTYWARTQPSLLIPNRTSCVVSLDKVWHCATLKNKHECCYLSVSPLPFVQNWRRYRNACYKVDTREVSYKNSCKLTINDRFEQNFVSGLLKEFISSKPLYFWTGLQDSKGTGEYQWFSQTGQARVAFVNWRWQEPAKAGGCAVLSTAVPVGQWSVENCTVFKAGSICKRPITYEPPATPEPTPDLKTLCAPGWVTREGIKYCYKVFHEERLSRKRTWKEAELFCEELGAHLPSFTEEQEMTALHSIMRESISDDRFFWVGLNRRNPNNDNSWEWSDGRPVSMMIFPQDFHEDDEYNRDCAAFKTLKGNLKLWPFFYHVPVRPFYHRPFHCDAHLEWVCQIPRGIKPHNPDWYNPDGHHDSSVFIDSQEFWFVTSPQLSFEEASLYCSSNKSKLAAPQTLSAARRLREQLFKVNAGSKDVSWWVDLREPSPLVPFWYSRMHFYNAVFLGRCTSFKSDSLMPDFQINCAAQQPFVCETLNVTSVEAGTQEPHHPGQPCENGTHAFRDKCYTVLRNPQYMSFKAAVEKCKSLRGTLLSIRDQAEQDFITSLLAVEPQKLWIGLMMRLHDTQWVDSSPVTYLNFNPLLHGQLRPMLELCAYMYNDVHSDMLGTWDYTSCFDEQNLTMCQHYTDKQESAVMTDYKFQASDHTFMVVLAQNGSNMTWYEALESCKLSSMDLASVPNTYLQAMLTVHVNKVGHALWIGLFSEDVSEQYHWTDHSHTVFSRWGPEVTEGRCVYLDIDGFWKATECETQLRGAFCHSPHDEHITPSEDVMKCPHENNGPNWIPFKNSCYTFLLASVRWQEQEKNSDRTTCEVLVGKGDILTIRNEEENEFIKTQLQPFKDLAKFVWLGMYRQKEGNQMKWYDDTNVQYSNWKSGRPNVTEPFMAGLSLSGEWDLIQDERVFAQFKQRTIVVCKIENGKTSIDSCGFENGMNIFSFKPAHIQLNWYQALEECRRDGDHLASVHNETVNRDMALIVKRDGFPLWIGLSRQDFNSWPYEWSDGTSLQFQPQGFMGTGSVSEEKCVYVDSKGSWYAVNCYAELEGAICYRTISSKTHTFIHTHKCTCRRNLLVSNCPMSDGQASWLQYEAHCYAIDMTLYNYSIYTMEDARRVCEKLDSSSQLLTIQNMDENDFVTRHVAENPFITSRVWLGLNTISTGNTTSWIDGSSMEFSNWAHFQPQLGCAVLVSMNGTWSTANCTESHSRVVCKAPVKSKGTPVALVFFIVVLLCLTTMVLFIVYKRTRQHFFSTVRYQRNFDDADSTSMIAETE</sequence>
<evidence type="ECO:0000256" key="9">
    <source>
        <dbReference type="ARBA" id="ARBA00023170"/>
    </source>
</evidence>
<keyword evidence="16" id="KW-1185">Reference proteome</keyword>
<dbReference type="InterPro" id="IPR035992">
    <property type="entry name" value="Ricin_B-like_lectins"/>
</dbReference>
<feature type="domain" description="C-type lectin" evidence="13">
    <location>
        <begin position="209"/>
        <end position="318"/>
    </location>
</feature>
<dbReference type="InterPro" id="IPR016186">
    <property type="entry name" value="C-type_lectin-like/link_sf"/>
</dbReference>
<dbReference type="Pfam" id="PF24562">
    <property type="entry name" value="CysR_MRC2_N"/>
    <property type="match status" value="1"/>
</dbReference>
<dbReference type="InterPro" id="IPR001304">
    <property type="entry name" value="C-type_lectin-like"/>
</dbReference>
<evidence type="ECO:0000256" key="7">
    <source>
        <dbReference type="ARBA" id="ARBA00023136"/>
    </source>
</evidence>
<dbReference type="Gene3D" id="2.80.10.50">
    <property type="match status" value="1"/>
</dbReference>
<keyword evidence="2" id="KW-0254">Endocytosis</keyword>
<evidence type="ECO:0000256" key="3">
    <source>
        <dbReference type="ARBA" id="ARBA00022692"/>
    </source>
</evidence>
<feature type="domain" description="C-type lectin" evidence="13">
    <location>
        <begin position="1379"/>
        <end position="1471"/>
    </location>
</feature>
<evidence type="ECO:0000259" key="13">
    <source>
        <dbReference type="PROSITE" id="PS50041"/>
    </source>
</evidence>
<evidence type="ECO:0000313" key="15">
    <source>
        <dbReference type="Ensembl" id="ENSEEEP00000030693.2"/>
    </source>
</evidence>
<dbReference type="SUPFAM" id="SSF56436">
    <property type="entry name" value="C-type lectin-like"/>
    <property type="match status" value="10"/>
</dbReference>
<dbReference type="Gene3D" id="2.10.10.10">
    <property type="entry name" value="Fibronectin, type II, collagen-binding"/>
    <property type="match status" value="1"/>
</dbReference>
<dbReference type="SMART" id="SM00034">
    <property type="entry name" value="CLECT"/>
    <property type="match status" value="10"/>
</dbReference>
<dbReference type="FunFam" id="3.10.100.10:FF:000047">
    <property type="entry name" value="lymphocyte antigen 75"/>
    <property type="match status" value="1"/>
</dbReference>
<dbReference type="InterPro" id="IPR050111">
    <property type="entry name" value="C-type_lectin/snaclec_domain"/>
</dbReference>
<keyword evidence="5" id="KW-0677">Repeat</keyword>
<feature type="domain" description="C-type lectin" evidence="13">
    <location>
        <begin position="347"/>
        <end position="463"/>
    </location>
</feature>
<evidence type="ECO:0008006" key="17">
    <source>
        <dbReference type="Google" id="ProtNLM"/>
    </source>
</evidence>
<dbReference type="PROSITE" id="PS51092">
    <property type="entry name" value="FN2_2"/>
    <property type="match status" value="1"/>
</dbReference>
<accession>A0A4W4G3J8</accession>
<reference evidence="16" key="1">
    <citation type="journal article" date="2014" name="Science">
        <title>Nonhuman genetics. Genomic basis for the convergent evolution of electric organs.</title>
        <authorList>
            <person name="Gallant J.R."/>
            <person name="Traeger L.L."/>
            <person name="Volkening J.D."/>
            <person name="Moffett H."/>
            <person name="Chen P.H."/>
            <person name="Novina C.D."/>
            <person name="Phillips G.N.Jr."/>
            <person name="Anand R."/>
            <person name="Wells G.B."/>
            <person name="Pinch M."/>
            <person name="Guth R."/>
            <person name="Unguez G.A."/>
            <person name="Albert J.S."/>
            <person name="Zakon H.H."/>
            <person name="Samanta M.P."/>
            <person name="Sussman M.R."/>
        </authorList>
    </citation>
    <scope>NUCLEOTIDE SEQUENCE [LARGE SCALE GENOMIC DNA]</scope>
</reference>
<dbReference type="InterPro" id="IPR013806">
    <property type="entry name" value="Kringle-like"/>
</dbReference>
<evidence type="ECO:0000256" key="5">
    <source>
        <dbReference type="ARBA" id="ARBA00022737"/>
    </source>
</evidence>
<dbReference type="SMART" id="SM00059">
    <property type="entry name" value="FN2"/>
    <property type="match status" value="1"/>
</dbReference>
<comment type="subcellular location">
    <subcellularLocation>
        <location evidence="1">Membrane</location>
        <topology evidence="1">Single-pass membrane protein</topology>
    </subcellularLocation>
</comment>
<evidence type="ECO:0000256" key="6">
    <source>
        <dbReference type="ARBA" id="ARBA00022989"/>
    </source>
</evidence>
<evidence type="ECO:0000256" key="12">
    <source>
        <dbReference type="SAM" id="Phobius"/>
    </source>
</evidence>
<evidence type="ECO:0000259" key="14">
    <source>
        <dbReference type="PROSITE" id="PS51092"/>
    </source>
</evidence>
<keyword evidence="9" id="KW-0675">Receptor</keyword>
<feature type="domain" description="C-type lectin" evidence="13">
    <location>
        <begin position="474"/>
        <end position="593"/>
    </location>
</feature>
<dbReference type="InterPro" id="IPR016187">
    <property type="entry name" value="CTDL_fold"/>
</dbReference>